<accession>A0A919W548</accession>
<sequence length="398" mass="43550">MLMRSHAVNGDSRLPVWQRVREFAVPPPMIHTATIRRLAGDWAGACAAARFDVDIDLRGLARTHGLEFTGRVRDDLRHLAPDLLRWHLPRVAPDGLLRPGLTLSLARYGAEHLVARTAPAWADSGQRISLALWSGGPHPDRRFRLDLHRHLWDARRTAELRERSVQDRAYEAALLRHADNRPDAPVLVRQRTRRYLALTPDGETVVARPRPGDLLLPDAATATPPDVLLLRAGLIDAAHLHPLVAAALAPGTGAPAPPPNAAPSERQVDCRGAVHRIGLVDGVLAPLDHDPVELRREELLVAFGGVPLPCLRVIDEANRNPAGLADIRGRLVHGDTAGALDAIEALLGPQATLRAGALRDELQAAAERRVSYGLYRAGMAGHCPPKQRVSRQRHFTKR</sequence>
<protein>
    <submittedName>
        <fullName evidence="1">Uncharacterized protein</fullName>
    </submittedName>
</protein>
<reference evidence="1" key="1">
    <citation type="submission" date="2021-03" db="EMBL/GenBank/DDBJ databases">
        <title>Whole genome shotgun sequence of Actinoplanes consettensis NBRC 14913.</title>
        <authorList>
            <person name="Komaki H."/>
            <person name="Tamura T."/>
        </authorList>
    </citation>
    <scope>NUCLEOTIDE SEQUENCE</scope>
    <source>
        <strain evidence="1">NBRC 14913</strain>
    </source>
</reference>
<dbReference type="Proteomes" id="UP000680865">
    <property type="component" value="Unassembled WGS sequence"/>
</dbReference>
<keyword evidence="2" id="KW-1185">Reference proteome</keyword>
<name>A0A919W548_9ACTN</name>
<gene>
    <name evidence="1" type="ORF">Aco04nite_69180</name>
</gene>
<proteinExistence type="predicted"/>
<dbReference type="EMBL" id="BOQP01000041">
    <property type="protein sequence ID" value="GIM80143.1"/>
    <property type="molecule type" value="Genomic_DNA"/>
</dbReference>
<evidence type="ECO:0000313" key="1">
    <source>
        <dbReference type="EMBL" id="GIM80143.1"/>
    </source>
</evidence>
<dbReference type="AlphaFoldDB" id="A0A919W548"/>
<evidence type="ECO:0000313" key="2">
    <source>
        <dbReference type="Proteomes" id="UP000680865"/>
    </source>
</evidence>
<organism evidence="1 2">
    <name type="scientific">Winogradskya consettensis</name>
    <dbReference type="NCBI Taxonomy" id="113560"/>
    <lineage>
        <taxon>Bacteria</taxon>
        <taxon>Bacillati</taxon>
        <taxon>Actinomycetota</taxon>
        <taxon>Actinomycetes</taxon>
        <taxon>Micromonosporales</taxon>
        <taxon>Micromonosporaceae</taxon>
        <taxon>Winogradskya</taxon>
    </lineage>
</organism>
<comment type="caution">
    <text evidence="1">The sequence shown here is derived from an EMBL/GenBank/DDBJ whole genome shotgun (WGS) entry which is preliminary data.</text>
</comment>